<dbReference type="Proteomes" id="UP000002207">
    <property type="component" value="Chromosome"/>
</dbReference>
<dbReference type="HOGENOM" id="CLU_1168655_0_0_0"/>
<dbReference type="KEGG" id="aca:ACP_3142"/>
<proteinExistence type="predicted"/>
<dbReference type="Pfam" id="PF18863">
    <property type="entry name" value="AbiJ_NTD4"/>
    <property type="match status" value="1"/>
</dbReference>
<dbReference type="AlphaFoldDB" id="C1F554"/>
<evidence type="ECO:0000313" key="2">
    <source>
        <dbReference type="EMBL" id="ACO31446.1"/>
    </source>
</evidence>
<evidence type="ECO:0000313" key="3">
    <source>
        <dbReference type="Proteomes" id="UP000002207"/>
    </source>
</evidence>
<dbReference type="InterPro" id="IPR049503">
    <property type="entry name" value="AbiJ_NTD4"/>
</dbReference>
<gene>
    <name evidence="2" type="ordered locus">ACP_3142</name>
</gene>
<dbReference type="EMBL" id="CP001472">
    <property type="protein sequence ID" value="ACO31446.1"/>
    <property type="molecule type" value="Genomic_DNA"/>
</dbReference>
<sequence>MDYNNTTTQGEKQAKLDTEKYLDQLEWDRVYDFCERLYGHLAQDISRWYDHDEVTFTKAQAQSYIAEELQRLFDEEGLGYDFQDGVVQRRGKRHTISQINKAEKALADQRLDAARRHFSKALRYFLDRKNIDHENTVKEAVCAVEAAAKELFPDAKVKTLGEFVGWATSSDRNLFPKTIGNTFTGLYGFRNSGEGVAHGAASGGAATAELSEYILGISASQIIYLADLTRSDEEPPF</sequence>
<name>C1F554_ACIC5</name>
<dbReference type="InParanoid" id="C1F554"/>
<keyword evidence="3" id="KW-1185">Reference proteome</keyword>
<evidence type="ECO:0000259" key="1">
    <source>
        <dbReference type="Pfam" id="PF18863"/>
    </source>
</evidence>
<feature type="domain" description="HEPN AbiJ-N-terminal" evidence="1">
    <location>
        <begin position="13"/>
        <end position="103"/>
    </location>
</feature>
<organism evidence="2 3">
    <name type="scientific">Acidobacterium capsulatum (strain ATCC 51196 / DSM 11244 / BCRC 80197 / JCM 7670 / NBRC 15755 / NCIMB 13165 / 161)</name>
    <dbReference type="NCBI Taxonomy" id="240015"/>
    <lineage>
        <taxon>Bacteria</taxon>
        <taxon>Pseudomonadati</taxon>
        <taxon>Acidobacteriota</taxon>
        <taxon>Terriglobia</taxon>
        <taxon>Terriglobales</taxon>
        <taxon>Acidobacteriaceae</taxon>
        <taxon>Acidobacterium</taxon>
    </lineage>
</organism>
<protein>
    <recommendedName>
        <fullName evidence="1">HEPN AbiJ-N-terminal domain-containing protein</fullName>
    </recommendedName>
</protein>
<accession>C1F554</accession>
<reference evidence="2 3" key="1">
    <citation type="journal article" date="2009" name="Appl. Environ. Microbiol.">
        <title>Three genomes from the phylum Acidobacteria provide insight into the lifestyles of these microorganisms in soils.</title>
        <authorList>
            <person name="Ward N.L."/>
            <person name="Challacombe J.F."/>
            <person name="Janssen P.H."/>
            <person name="Henrissat B."/>
            <person name="Coutinho P.M."/>
            <person name="Wu M."/>
            <person name="Xie G."/>
            <person name="Haft D.H."/>
            <person name="Sait M."/>
            <person name="Badger J."/>
            <person name="Barabote R.D."/>
            <person name="Bradley B."/>
            <person name="Brettin T.S."/>
            <person name="Brinkac L.M."/>
            <person name="Bruce D."/>
            <person name="Creasy T."/>
            <person name="Daugherty S.C."/>
            <person name="Davidsen T.M."/>
            <person name="DeBoy R.T."/>
            <person name="Detter J.C."/>
            <person name="Dodson R.J."/>
            <person name="Durkin A.S."/>
            <person name="Ganapathy A."/>
            <person name="Gwinn-Giglio M."/>
            <person name="Han C.S."/>
            <person name="Khouri H."/>
            <person name="Kiss H."/>
            <person name="Kothari S.P."/>
            <person name="Madupu R."/>
            <person name="Nelson K.E."/>
            <person name="Nelson W.C."/>
            <person name="Paulsen I."/>
            <person name="Penn K."/>
            <person name="Ren Q."/>
            <person name="Rosovitz M.J."/>
            <person name="Selengut J.D."/>
            <person name="Shrivastava S."/>
            <person name="Sullivan S.A."/>
            <person name="Tapia R."/>
            <person name="Thompson L.S."/>
            <person name="Watkins K.L."/>
            <person name="Yang Q."/>
            <person name="Yu C."/>
            <person name="Zafar N."/>
            <person name="Zhou L."/>
            <person name="Kuske C.R."/>
        </authorList>
    </citation>
    <scope>NUCLEOTIDE SEQUENCE [LARGE SCALE GENOMIC DNA]</scope>
    <source>
        <strain evidence="3">ATCC 51196 / DSM 11244 / BCRC 80197 / JCM 7670 / NBRC 15755 / NCIMB 13165 / 161</strain>
    </source>
</reference>